<name>A0ACC6P5F5_9BURK</name>
<gene>
    <name evidence="1" type="ORF">RV045_13650</name>
</gene>
<comment type="caution">
    <text evidence="1">The sequence shown here is derived from an EMBL/GenBank/DDBJ whole genome shotgun (WGS) entry which is preliminary data.</text>
</comment>
<dbReference type="EMBL" id="JAWDIE010000029">
    <property type="protein sequence ID" value="MEJ7139465.1"/>
    <property type="molecule type" value="Genomic_DNA"/>
</dbReference>
<evidence type="ECO:0000313" key="2">
    <source>
        <dbReference type="Proteomes" id="UP001364695"/>
    </source>
</evidence>
<sequence length="360" mass="37912">MDPMVFQFIGETVKNATDAFIQPAASSLIFALQIVVLTGVTLYITMTGYAISTGAIESPFWTFVKQCLKIIIIAFFALTADGYISGVMSAINGLEGGLSQAMNSSGSAPMNIYQVLDQSMGKGFELVGICFQRADEAGWNFGSVLGWAIAGIVVAAGTVLVAMLGGAVVIVAKFSLAVMFALGPLFIVALMFPATARFFDSWFSQVMNYVLTIVIMAIVMTFAMKAYDAFIAGADFSGDGDSNPMFAALQIGALTGVLCWIILQAGGMASGLAGGVSMAAMGIRHLMSPVSGGLNAAKTAGNIVNPMTTRRDMQSGMMVTARRANHLVAGNTMWNPAYRQHVMQNMGKNWGKATGGSVKQ</sequence>
<protein>
    <submittedName>
        <fullName evidence="1">Type IV secretion system protein</fullName>
    </submittedName>
</protein>
<keyword evidence="2" id="KW-1185">Reference proteome</keyword>
<reference evidence="1" key="1">
    <citation type="submission" date="2023-10" db="EMBL/GenBank/DDBJ databases">
        <title>Amphibacter perezi, gen. nov., sp. nov. a novel taxa of the family Comamonadaceae, class Betaproteobacteria isolated from the skin microbiota of Pelophylax perezi from different populations.</title>
        <authorList>
            <person name="Costa S."/>
            <person name="Proenca D.N."/>
            <person name="Lopes I."/>
            <person name="Morais P.V."/>
        </authorList>
    </citation>
    <scope>NUCLEOTIDE SEQUENCE</scope>
    <source>
        <strain evidence="1">SL12-8</strain>
    </source>
</reference>
<accession>A0ACC6P5F5</accession>
<evidence type="ECO:0000313" key="1">
    <source>
        <dbReference type="EMBL" id="MEJ7139465.1"/>
    </source>
</evidence>
<organism evidence="1 2">
    <name type="scientific">Amphibiibacter pelophylacis</name>
    <dbReference type="NCBI Taxonomy" id="1799477"/>
    <lineage>
        <taxon>Bacteria</taxon>
        <taxon>Pseudomonadati</taxon>
        <taxon>Pseudomonadota</taxon>
        <taxon>Betaproteobacteria</taxon>
        <taxon>Burkholderiales</taxon>
        <taxon>Sphaerotilaceae</taxon>
        <taxon>Amphibiibacter</taxon>
    </lineage>
</organism>
<dbReference type="Proteomes" id="UP001364695">
    <property type="component" value="Unassembled WGS sequence"/>
</dbReference>
<proteinExistence type="predicted"/>